<dbReference type="AlphaFoldDB" id="B9T3F7"/>
<evidence type="ECO:0000313" key="2">
    <source>
        <dbReference type="Proteomes" id="UP000008311"/>
    </source>
</evidence>
<dbReference type="Proteomes" id="UP000008311">
    <property type="component" value="Unassembled WGS sequence"/>
</dbReference>
<reference evidence="2" key="1">
    <citation type="journal article" date="2010" name="Nat. Biotechnol.">
        <title>Draft genome sequence of the oilseed species Ricinus communis.</title>
        <authorList>
            <person name="Chan A.P."/>
            <person name="Crabtree J."/>
            <person name="Zhao Q."/>
            <person name="Lorenzi H."/>
            <person name="Orvis J."/>
            <person name="Puiu D."/>
            <person name="Melake-Berhan A."/>
            <person name="Jones K.M."/>
            <person name="Redman J."/>
            <person name="Chen G."/>
            <person name="Cahoon E.B."/>
            <person name="Gedil M."/>
            <person name="Stanke M."/>
            <person name="Haas B.J."/>
            <person name="Wortman J.R."/>
            <person name="Fraser-Liggett C.M."/>
            <person name="Ravel J."/>
            <person name="Rabinowicz P.D."/>
        </authorList>
    </citation>
    <scope>NUCLEOTIDE SEQUENCE [LARGE SCALE GENOMIC DNA]</scope>
    <source>
        <strain evidence="2">cv. Hale</strain>
    </source>
</reference>
<proteinExistence type="predicted"/>
<organism evidence="1 2">
    <name type="scientific">Ricinus communis</name>
    <name type="common">Castor bean</name>
    <dbReference type="NCBI Taxonomy" id="3988"/>
    <lineage>
        <taxon>Eukaryota</taxon>
        <taxon>Viridiplantae</taxon>
        <taxon>Streptophyta</taxon>
        <taxon>Embryophyta</taxon>
        <taxon>Tracheophyta</taxon>
        <taxon>Spermatophyta</taxon>
        <taxon>Magnoliopsida</taxon>
        <taxon>eudicotyledons</taxon>
        <taxon>Gunneridae</taxon>
        <taxon>Pentapetalae</taxon>
        <taxon>rosids</taxon>
        <taxon>fabids</taxon>
        <taxon>Malpighiales</taxon>
        <taxon>Euphorbiaceae</taxon>
        <taxon>Acalyphoideae</taxon>
        <taxon>Acalypheae</taxon>
        <taxon>Ricinus</taxon>
    </lineage>
</organism>
<sequence>MPIIMLEWHLLSRQLMATTDRAIRAALWPLEDAIAMTKIIASQKILNKIKESLKIIGVPIGCELYNKG</sequence>
<keyword evidence="2" id="KW-1185">Reference proteome</keyword>
<accession>B9T3F7</accession>
<evidence type="ECO:0000313" key="1">
    <source>
        <dbReference type="EMBL" id="EEF29595.1"/>
    </source>
</evidence>
<dbReference type="EMBL" id="EQ974417">
    <property type="protein sequence ID" value="EEF29595.1"/>
    <property type="molecule type" value="Genomic_DNA"/>
</dbReference>
<protein>
    <submittedName>
        <fullName evidence="1">Uncharacterized protein</fullName>
    </submittedName>
</protein>
<gene>
    <name evidence="1" type="ORF">RCOM_0442110</name>
</gene>
<dbReference type="InParanoid" id="B9T3F7"/>
<name>B9T3F7_RICCO</name>